<protein>
    <submittedName>
        <fullName evidence="1">Uncharacterized protein</fullName>
    </submittedName>
</protein>
<dbReference type="Proteomes" id="UP000198651">
    <property type="component" value="Chromosome I"/>
</dbReference>
<evidence type="ECO:0000313" key="1">
    <source>
        <dbReference type="EMBL" id="CUT18125.1"/>
    </source>
</evidence>
<keyword evidence="2" id="KW-1185">Reference proteome</keyword>
<name>A0A0S4M788_9BURK</name>
<gene>
    <name evidence="1" type="ORF">Ark11_1321</name>
</gene>
<evidence type="ECO:0000313" key="2">
    <source>
        <dbReference type="Proteomes" id="UP000198651"/>
    </source>
</evidence>
<sequence length="422" mass="49608">MINHSLPSCSFPHYDLQTKEEAKIAFVTPTPTSTNINVDTLFNIIKTNTRALQETYGQRQDILGQIPSNLKDIRRHPNYKKWKSKISEDFKLIIDNFLTSFAIKLNETNCGSWEEKKYFLSFISEKIGIDYPFKMINDSITNFVEKKIALTVAKQAVSKIKDLSNSDNENYNEITKFIHKKAEENLFDENNKLEFVNAISEKIYELHKGQYEYLKYKIKFNYSCVKIDSFTIFYDLYHSHLVGSYDFIMSKSIEIFENLGHYKKCFISFAFDTFFGEMIISNEAEKLRNILYKHEYSLAINSKYLIKNLVFSGKINFFNEYEKKDTGINKCDYNNMIERSDELTSFIVQSQKELKKEIKRYFLETNTIVIEENIVTTCSREIEENILRHSAKYLKKKLISYIIRNYEIFSGRSSIISSLVST</sequence>
<accession>A0A0S4M788</accession>
<proteinExistence type="predicted"/>
<dbReference type="RefSeq" id="WP_092343536.1">
    <property type="nucleotide sequence ID" value="NZ_LN906597.1"/>
</dbReference>
<dbReference type="AlphaFoldDB" id="A0A0S4M788"/>
<dbReference type="EMBL" id="LN906597">
    <property type="protein sequence ID" value="CUT18125.1"/>
    <property type="molecule type" value="Genomic_DNA"/>
</dbReference>
<reference evidence="2" key="1">
    <citation type="submission" date="2015-11" db="EMBL/GenBank/DDBJ databases">
        <authorList>
            <person name="Seth-Smith H.M.B."/>
        </authorList>
    </citation>
    <scope>NUCLEOTIDE SEQUENCE [LARGE SCALE GENOMIC DNA]</scope>
    <source>
        <strain evidence="2">2013Ark11</strain>
    </source>
</reference>
<organism evidence="1 2">
    <name type="scientific">Candidatus Ichthyocystis hellenicum</name>
    <dbReference type="NCBI Taxonomy" id="1561003"/>
    <lineage>
        <taxon>Bacteria</taxon>
        <taxon>Pseudomonadati</taxon>
        <taxon>Pseudomonadota</taxon>
        <taxon>Betaproteobacteria</taxon>
        <taxon>Burkholderiales</taxon>
        <taxon>Candidatus Ichthyocystis</taxon>
    </lineage>
</organism>